<dbReference type="STRING" id="145388.A0A0D2MVP5"/>
<organism evidence="2 3">
    <name type="scientific">Monoraphidium neglectum</name>
    <dbReference type="NCBI Taxonomy" id="145388"/>
    <lineage>
        <taxon>Eukaryota</taxon>
        <taxon>Viridiplantae</taxon>
        <taxon>Chlorophyta</taxon>
        <taxon>core chlorophytes</taxon>
        <taxon>Chlorophyceae</taxon>
        <taxon>CS clade</taxon>
        <taxon>Sphaeropleales</taxon>
        <taxon>Selenastraceae</taxon>
        <taxon>Monoraphidium</taxon>
    </lineage>
</organism>
<evidence type="ECO:0000313" key="3">
    <source>
        <dbReference type="Proteomes" id="UP000054498"/>
    </source>
</evidence>
<evidence type="ECO:0000259" key="1">
    <source>
        <dbReference type="Pfam" id="PF00326"/>
    </source>
</evidence>
<protein>
    <recommendedName>
        <fullName evidence="1">Peptidase S9 prolyl oligopeptidase catalytic domain-containing protein</fullName>
    </recommendedName>
</protein>
<dbReference type="KEGG" id="mng:MNEG_9559"/>
<dbReference type="EMBL" id="KK102197">
    <property type="protein sequence ID" value="KIY98400.1"/>
    <property type="molecule type" value="Genomic_DNA"/>
</dbReference>
<dbReference type="InterPro" id="IPR029058">
    <property type="entry name" value="AB_hydrolase_fold"/>
</dbReference>
<dbReference type="AlphaFoldDB" id="A0A0D2MVP5"/>
<evidence type="ECO:0000313" key="2">
    <source>
        <dbReference type="EMBL" id="KIY98400.1"/>
    </source>
</evidence>
<proteinExistence type="predicted"/>
<dbReference type="SUPFAM" id="SSF53474">
    <property type="entry name" value="alpha/beta-Hydrolases"/>
    <property type="match status" value="1"/>
</dbReference>
<dbReference type="Gene3D" id="3.40.50.1820">
    <property type="entry name" value="alpha/beta hydrolase"/>
    <property type="match status" value="1"/>
</dbReference>
<dbReference type="Pfam" id="PF00326">
    <property type="entry name" value="Peptidase_S9"/>
    <property type="match status" value="1"/>
</dbReference>
<keyword evidence="3" id="KW-1185">Reference proteome</keyword>
<dbReference type="GeneID" id="25742434"/>
<dbReference type="OrthoDB" id="6495301at2759"/>
<dbReference type="RefSeq" id="XP_013897420.1">
    <property type="nucleotide sequence ID" value="XM_014041966.1"/>
</dbReference>
<dbReference type="Proteomes" id="UP000054498">
    <property type="component" value="Unassembled WGS sequence"/>
</dbReference>
<gene>
    <name evidence="2" type="ORF">MNEG_9559</name>
</gene>
<reference evidence="2 3" key="1">
    <citation type="journal article" date="2013" name="BMC Genomics">
        <title>Reconstruction of the lipid metabolism for the microalga Monoraphidium neglectum from its genome sequence reveals characteristics suitable for biofuel production.</title>
        <authorList>
            <person name="Bogen C."/>
            <person name="Al-Dilaimi A."/>
            <person name="Albersmeier A."/>
            <person name="Wichmann J."/>
            <person name="Grundmann M."/>
            <person name="Rupp O."/>
            <person name="Lauersen K.J."/>
            <person name="Blifernez-Klassen O."/>
            <person name="Kalinowski J."/>
            <person name="Goesmann A."/>
            <person name="Mussgnug J.H."/>
            <person name="Kruse O."/>
        </authorList>
    </citation>
    <scope>NUCLEOTIDE SEQUENCE [LARGE SCALE GENOMIC DNA]</scope>
    <source>
        <strain evidence="2 3">SAG 48.87</strain>
    </source>
</reference>
<sequence>MSVEGAVAYDVLSPLAAARALAKDDPGVARFCPPALLLHGTADKSVPAAGSVLMHEALAKLGVPSSYRLFEGKTHTDFLLEDAFRGGKDQLTDSILQLVTGAPQEGRHACMCPRLLVWLASRVCPF</sequence>
<feature type="domain" description="Peptidase S9 prolyl oligopeptidase catalytic" evidence="1">
    <location>
        <begin position="9"/>
        <end position="75"/>
    </location>
</feature>
<accession>A0A0D2MVP5</accession>
<dbReference type="InterPro" id="IPR001375">
    <property type="entry name" value="Peptidase_S9_cat"/>
</dbReference>
<dbReference type="GO" id="GO:0006508">
    <property type="term" value="P:proteolysis"/>
    <property type="evidence" value="ECO:0007669"/>
    <property type="project" value="InterPro"/>
</dbReference>
<name>A0A0D2MVP5_9CHLO</name>
<dbReference type="GO" id="GO:0008236">
    <property type="term" value="F:serine-type peptidase activity"/>
    <property type="evidence" value="ECO:0007669"/>
    <property type="project" value="InterPro"/>
</dbReference>